<dbReference type="PROSITE" id="PS00166">
    <property type="entry name" value="ENOYL_COA_HYDRATASE"/>
    <property type="match status" value="1"/>
</dbReference>
<dbReference type="SUPFAM" id="SSF52096">
    <property type="entry name" value="ClpP/crotonase"/>
    <property type="match status" value="1"/>
</dbReference>
<gene>
    <name evidence="3" type="ORF">J8F10_29930</name>
</gene>
<comment type="similarity">
    <text evidence="1 2">Belongs to the enoyl-CoA hydratase/isomerase family.</text>
</comment>
<comment type="caution">
    <text evidence="3">The sequence shown here is derived from an EMBL/GenBank/DDBJ whole genome shotgun (WGS) entry which is preliminary data.</text>
</comment>
<dbReference type="EMBL" id="JAGKQQ010000001">
    <property type="protein sequence ID" value="MBP3959485.1"/>
    <property type="molecule type" value="Genomic_DNA"/>
</dbReference>
<keyword evidence="4" id="KW-1185">Reference proteome</keyword>
<evidence type="ECO:0000256" key="2">
    <source>
        <dbReference type="RuleBase" id="RU003707"/>
    </source>
</evidence>
<dbReference type="InterPro" id="IPR018376">
    <property type="entry name" value="Enoyl-CoA_hyd/isom_CS"/>
</dbReference>
<dbReference type="InterPro" id="IPR051683">
    <property type="entry name" value="Enoyl-CoA_Hydratase/Isomerase"/>
</dbReference>
<accession>A0ABS5C0H3</accession>
<proteinExistence type="inferred from homology"/>
<dbReference type="InterPro" id="IPR029045">
    <property type="entry name" value="ClpP/crotonase-like_dom_sf"/>
</dbReference>
<sequence length="261" mass="27475">MSDIVQYANRGSAAVITINRPDKRNALSRALIAALGDAFRRAAEDSAARSVILTGAGTAFCAGMDLDELRGTLGADSDKVWDDAAKLSALYELIYTLPKPTIAAVNGAAVAGGAGLVTVCDLAVSVPDAKFGYPEVRRGLVAAMVMPHLLRHVGERTARWLLLTGELIDGLAALRVGLVNQIASAENVLLVAGEWAKSLAEGGPKALATTKELLHRCSRQSVGVDDLAKASAEPRLTDECHHGLTAFFDKKPAPWVGERPV</sequence>
<dbReference type="Pfam" id="PF00378">
    <property type="entry name" value="ECH_1"/>
    <property type="match status" value="1"/>
</dbReference>
<evidence type="ECO:0000313" key="3">
    <source>
        <dbReference type="EMBL" id="MBP3959485.1"/>
    </source>
</evidence>
<organism evidence="3 4">
    <name type="scientific">Gemmata palustris</name>
    <dbReference type="NCBI Taxonomy" id="2822762"/>
    <lineage>
        <taxon>Bacteria</taxon>
        <taxon>Pseudomonadati</taxon>
        <taxon>Planctomycetota</taxon>
        <taxon>Planctomycetia</taxon>
        <taxon>Gemmatales</taxon>
        <taxon>Gemmataceae</taxon>
        <taxon>Gemmata</taxon>
    </lineage>
</organism>
<protein>
    <submittedName>
        <fullName evidence="3">Enoyl-CoA hydratase/isomerase family protein</fullName>
    </submittedName>
</protein>
<reference evidence="3 4" key="1">
    <citation type="submission" date="2021-04" db="EMBL/GenBank/DDBJ databases">
        <authorList>
            <person name="Ivanova A."/>
        </authorList>
    </citation>
    <scope>NUCLEOTIDE SEQUENCE [LARGE SCALE GENOMIC DNA]</scope>
    <source>
        <strain evidence="3 4">G18</strain>
    </source>
</reference>
<dbReference type="PANTHER" id="PTHR42964">
    <property type="entry name" value="ENOYL-COA HYDRATASE"/>
    <property type="match status" value="1"/>
</dbReference>
<dbReference type="CDD" id="cd06558">
    <property type="entry name" value="crotonase-like"/>
    <property type="match status" value="1"/>
</dbReference>
<dbReference type="RefSeq" id="WP_210660148.1">
    <property type="nucleotide sequence ID" value="NZ_JAGKQQ010000001.1"/>
</dbReference>
<dbReference type="PANTHER" id="PTHR42964:SF1">
    <property type="entry name" value="POLYKETIDE BIOSYNTHESIS ENOYL-COA HYDRATASE PKSH-RELATED"/>
    <property type="match status" value="1"/>
</dbReference>
<evidence type="ECO:0000313" key="4">
    <source>
        <dbReference type="Proteomes" id="UP000676565"/>
    </source>
</evidence>
<dbReference type="Proteomes" id="UP000676565">
    <property type="component" value="Unassembled WGS sequence"/>
</dbReference>
<dbReference type="InterPro" id="IPR001753">
    <property type="entry name" value="Enoyl-CoA_hydra/iso"/>
</dbReference>
<dbReference type="Gene3D" id="3.90.226.10">
    <property type="entry name" value="2-enoyl-CoA Hydratase, Chain A, domain 1"/>
    <property type="match status" value="1"/>
</dbReference>
<evidence type="ECO:0000256" key="1">
    <source>
        <dbReference type="ARBA" id="ARBA00005254"/>
    </source>
</evidence>
<name>A0ABS5C0H3_9BACT</name>